<reference evidence="1 2" key="1">
    <citation type="submission" date="2019-03" db="EMBL/GenBank/DDBJ databases">
        <title>Subsurface microbial communities from deep shales in Ohio and West Virginia, USA.</title>
        <authorList>
            <person name="Wrighton K."/>
        </authorList>
    </citation>
    <scope>NUCLEOTIDE SEQUENCE [LARGE SCALE GENOMIC DNA]</scope>
    <source>
        <strain evidence="1 2">MSL 7</strain>
    </source>
</reference>
<proteinExistence type="predicted"/>
<evidence type="ECO:0000313" key="2">
    <source>
        <dbReference type="Proteomes" id="UP000295176"/>
    </source>
</evidence>
<dbReference type="EMBL" id="SNXX01000005">
    <property type="protein sequence ID" value="TDP98238.1"/>
    <property type="molecule type" value="Genomic_DNA"/>
</dbReference>
<organism evidence="1 2">
    <name type="scientific">Halanaerobium saccharolyticum</name>
    <dbReference type="NCBI Taxonomy" id="43595"/>
    <lineage>
        <taxon>Bacteria</taxon>
        <taxon>Bacillati</taxon>
        <taxon>Bacillota</taxon>
        <taxon>Clostridia</taxon>
        <taxon>Halanaerobiales</taxon>
        <taxon>Halanaerobiaceae</taxon>
        <taxon>Halanaerobium</taxon>
    </lineage>
</organism>
<name>A0A4V6PVU7_9FIRM</name>
<comment type="caution">
    <text evidence="1">The sequence shown here is derived from an EMBL/GenBank/DDBJ whole genome shotgun (WGS) entry which is preliminary data.</text>
</comment>
<dbReference type="AlphaFoldDB" id="A0A4V6PVU7"/>
<sequence length="93" mass="10530">MRILMTVIIVLAILLTATVTNPTREEFINWGIAEIRGQADSDIERIFGGAVAAPMLEVQTTMKDYVFFTVFTVQKAEEEFNYLGIYGTFFNIN</sequence>
<dbReference type="Proteomes" id="UP000295176">
    <property type="component" value="Unassembled WGS sequence"/>
</dbReference>
<dbReference type="RefSeq" id="WP_133529888.1">
    <property type="nucleotide sequence ID" value="NZ_JBQPXQ010000014.1"/>
</dbReference>
<evidence type="ECO:0000313" key="1">
    <source>
        <dbReference type="EMBL" id="TDP98238.1"/>
    </source>
</evidence>
<gene>
    <name evidence="1" type="ORF">C7957_10537</name>
</gene>
<protein>
    <recommendedName>
        <fullName evidence="3">DUF4359 domain-containing protein</fullName>
    </recommendedName>
</protein>
<accession>A0A4V6PVU7</accession>
<evidence type="ECO:0008006" key="3">
    <source>
        <dbReference type="Google" id="ProtNLM"/>
    </source>
</evidence>